<accession>A0ABR0K4N3</accession>
<dbReference type="Proteomes" id="UP001345013">
    <property type="component" value="Unassembled WGS sequence"/>
</dbReference>
<comment type="caution">
    <text evidence="1">The sequence shown here is derived from an EMBL/GenBank/DDBJ whole genome shotgun (WGS) entry which is preliminary data.</text>
</comment>
<dbReference type="EMBL" id="JAVRRG010000094">
    <property type="protein sequence ID" value="KAK5087269.1"/>
    <property type="molecule type" value="Genomic_DNA"/>
</dbReference>
<evidence type="ECO:0008006" key="3">
    <source>
        <dbReference type="Google" id="ProtNLM"/>
    </source>
</evidence>
<gene>
    <name evidence="1" type="ORF">LTR24_006864</name>
</gene>
<sequence>MTPSNISRRAVDANTAELFNWFEFCGFDQHPNERNAVVNAMIGAWVGVQNALATLDKDPRNPSFLRYFQPNNVWTVQDNLRAVLAVMGMPQLEEERKCLGTIPKLQIWYGDTPAGVVDACKKPVDKQPWGFRDEYQDQSGERRDFVIFCDIYYRRYRDIRDVKCTELGTDSTPKGYGKGSTWSASMVTLHELLHWRALTNAATGIEIEDQVITRPDTKEETKCYEPFYSKALIDWDTKIPPTTNVDNYVSFVTESFFAFLCPMNRPWEDPADPGYVFPLSSEQ</sequence>
<reference evidence="1 2" key="1">
    <citation type="submission" date="2023-08" db="EMBL/GenBank/DDBJ databases">
        <title>Black Yeasts Isolated from many extreme environments.</title>
        <authorList>
            <person name="Coleine C."/>
            <person name="Stajich J.E."/>
            <person name="Selbmann L."/>
        </authorList>
    </citation>
    <scope>NUCLEOTIDE SEQUENCE [LARGE SCALE GENOMIC DNA]</scope>
    <source>
        <strain evidence="1 2">CCFEE 5885</strain>
    </source>
</reference>
<evidence type="ECO:0000313" key="2">
    <source>
        <dbReference type="Proteomes" id="UP001345013"/>
    </source>
</evidence>
<dbReference type="InterPro" id="IPR024079">
    <property type="entry name" value="MetalloPept_cat_dom_sf"/>
</dbReference>
<proteinExistence type="predicted"/>
<protein>
    <recommendedName>
        <fullName evidence="3">Lysine-specific metallo-endopeptidase domain-containing protein</fullName>
    </recommendedName>
</protein>
<keyword evidence="2" id="KW-1185">Reference proteome</keyword>
<name>A0ABR0K4N3_9EURO</name>
<dbReference type="Gene3D" id="3.40.390.10">
    <property type="entry name" value="Collagenase (Catalytic Domain)"/>
    <property type="match status" value="1"/>
</dbReference>
<evidence type="ECO:0000313" key="1">
    <source>
        <dbReference type="EMBL" id="KAK5087269.1"/>
    </source>
</evidence>
<organism evidence="1 2">
    <name type="scientific">Lithohypha guttulata</name>
    <dbReference type="NCBI Taxonomy" id="1690604"/>
    <lineage>
        <taxon>Eukaryota</taxon>
        <taxon>Fungi</taxon>
        <taxon>Dikarya</taxon>
        <taxon>Ascomycota</taxon>
        <taxon>Pezizomycotina</taxon>
        <taxon>Eurotiomycetes</taxon>
        <taxon>Chaetothyriomycetidae</taxon>
        <taxon>Chaetothyriales</taxon>
        <taxon>Trichomeriaceae</taxon>
        <taxon>Lithohypha</taxon>
    </lineage>
</organism>